<proteinExistence type="predicted"/>
<evidence type="ECO:0000313" key="3">
    <source>
        <dbReference type="EnsemblFungi" id="EJT69438"/>
    </source>
</evidence>
<organism evidence="2">
    <name type="scientific">Gaeumannomyces tritici (strain R3-111a-1)</name>
    <name type="common">Wheat and barley take-all root rot fungus</name>
    <name type="synonym">Gaeumannomyces graminis var. tritici</name>
    <dbReference type="NCBI Taxonomy" id="644352"/>
    <lineage>
        <taxon>Eukaryota</taxon>
        <taxon>Fungi</taxon>
        <taxon>Dikarya</taxon>
        <taxon>Ascomycota</taxon>
        <taxon>Pezizomycotina</taxon>
        <taxon>Sordariomycetes</taxon>
        <taxon>Sordariomycetidae</taxon>
        <taxon>Magnaporthales</taxon>
        <taxon>Magnaporthaceae</taxon>
        <taxon>Gaeumannomyces</taxon>
    </lineage>
</organism>
<evidence type="ECO:0000256" key="1">
    <source>
        <dbReference type="SAM" id="SignalP"/>
    </source>
</evidence>
<dbReference type="AlphaFoldDB" id="J3PHS6"/>
<keyword evidence="1" id="KW-0732">Signal</keyword>
<dbReference type="GeneID" id="20353515"/>
<dbReference type="HOGENOM" id="CLU_1749756_0_0_1"/>
<protein>
    <submittedName>
        <fullName evidence="2 3">Uncharacterized protein</fullName>
    </submittedName>
</protein>
<reference evidence="3" key="5">
    <citation type="submission" date="2018-04" db="UniProtKB">
        <authorList>
            <consortium name="EnsemblFungi"/>
        </authorList>
    </citation>
    <scope>IDENTIFICATION</scope>
    <source>
        <strain evidence="3">R3-111a-1</strain>
    </source>
</reference>
<reference evidence="3" key="4">
    <citation type="journal article" date="2015" name="G3 (Bethesda)">
        <title>Genome sequences of three phytopathogenic species of the Magnaporthaceae family of fungi.</title>
        <authorList>
            <person name="Okagaki L.H."/>
            <person name="Nunes C.C."/>
            <person name="Sailsbery J."/>
            <person name="Clay B."/>
            <person name="Brown D."/>
            <person name="John T."/>
            <person name="Oh Y."/>
            <person name="Young N."/>
            <person name="Fitzgerald M."/>
            <person name="Haas B.J."/>
            <person name="Zeng Q."/>
            <person name="Young S."/>
            <person name="Adiconis X."/>
            <person name="Fan L."/>
            <person name="Levin J.Z."/>
            <person name="Mitchell T.K."/>
            <person name="Okubara P.A."/>
            <person name="Farman M.L."/>
            <person name="Kohn L.M."/>
            <person name="Birren B."/>
            <person name="Ma L.-J."/>
            <person name="Dean R.A."/>
        </authorList>
    </citation>
    <scope>NUCLEOTIDE SEQUENCE</scope>
    <source>
        <strain evidence="3">R3-111a-1</strain>
    </source>
</reference>
<evidence type="ECO:0000313" key="2">
    <source>
        <dbReference type="EMBL" id="EJT69438.1"/>
    </source>
</evidence>
<dbReference type="EnsemblFungi" id="EJT69438">
    <property type="protein sequence ID" value="EJT69438"/>
    <property type="gene ID" value="GGTG_13057"/>
</dbReference>
<reference evidence="4" key="1">
    <citation type="submission" date="2010-07" db="EMBL/GenBank/DDBJ databases">
        <title>The genome sequence of Gaeumannomyces graminis var. tritici strain R3-111a-1.</title>
        <authorList>
            <consortium name="The Broad Institute Genome Sequencing Platform"/>
            <person name="Ma L.-J."/>
            <person name="Dead R."/>
            <person name="Young S."/>
            <person name="Zeng Q."/>
            <person name="Koehrsen M."/>
            <person name="Alvarado L."/>
            <person name="Berlin A."/>
            <person name="Chapman S.B."/>
            <person name="Chen Z."/>
            <person name="Freedman E."/>
            <person name="Gellesch M."/>
            <person name="Goldberg J."/>
            <person name="Griggs A."/>
            <person name="Gujja S."/>
            <person name="Heilman E.R."/>
            <person name="Heiman D."/>
            <person name="Hepburn T."/>
            <person name="Howarth C."/>
            <person name="Jen D."/>
            <person name="Larson L."/>
            <person name="Mehta T."/>
            <person name="Neiman D."/>
            <person name="Pearson M."/>
            <person name="Roberts A."/>
            <person name="Saif S."/>
            <person name="Shea T."/>
            <person name="Shenoy N."/>
            <person name="Sisk P."/>
            <person name="Stolte C."/>
            <person name="Sykes S."/>
            <person name="Walk T."/>
            <person name="White J."/>
            <person name="Yandava C."/>
            <person name="Haas B."/>
            <person name="Nusbaum C."/>
            <person name="Birren B."/>
        </authorList>
    </citation>
    <scope>NUCLEOTIDE SEQUENCE [LARGE SCALE GENOMIC DNA]</scope>
    <source>
        <strain evidence="4">R3-111a-1</strain>
    </source>
</reference>
<sequence>MQFKIFAPLAVLLGSGMAQAPEATCSRSLPAPDPYTWRIGGIRNWLSQNPEGALRGNLGTCGSVGNWRWTRDRDAAQAEFTLNSNVDCVARYSLPHPCHCRRVLGKRLPYAAPVPVQIVRAKAWNSVPALGDSLLCDTLCVDVDGGNLG</sequence>
<reference evidence="2" key="3">
    <citation type="submission" date="2010-09" db="EMBL/GenBank/DDBJ databases">
        <title>Annotation of Gaeumannomyces graminis var. tritici R3-111a-1.</title>
        <authorList>
            <consortium name="The Broad Institute Genome Sequencing Platform"/>
            <person name="Ma L.-J."/>
            <person name="Dead R."/>
            <person name="Young S.K."/>
            <person name="Zeng Q."/>
            <person name="Gargeya S."/>
            <person name="Fitzgerald M."/>
            <person name="Haas B."/>
            <person name="Abouelleil A."/>
            <person name="Alvarado L."/>
            <person name="Arachchi H.M."/>
            <person name="Berlin A."/>
            <person name="Brown A."/>
            <person name="Chapman S.B."/>
            <person name="Chen Z."/>
            <person name="Dunbar C."/>
            <person name="Freedman E."/>
            <person name="Gearin G."/>
            <person name="Gellesch M."/>
            <person name="Goldberg J."/>
            <person name="Griggs A."/>
            <person name="Gujja S."/>
            <person name="Heiman D."/>
            <person name="Howarth C."/>
            <person name="Larson L."/>
            <person name="Lui A."/>
            <person name="MacDonald P.J.P."/>
            <person name="Mehta T."/>
            <person name="Montmayeur A."/>
            <person name="Murphy C."/>
            <person name="Neiman D."/>
            <person name="Pearson M."/>
            <person name="Priest M."/>
            <person name="Roberts A."/>
            <person name="Saif S."/>
            <person name="Shea T."/>
            <person name="Shenoy N."/>
            <person name="Sisk P."/>
            <person name="Stolte C."/>
            <person name="Sykes S."/>
            <person name="Yandava C."/>
            <person name="Wortman J."/>
            <person name="Nusbaum C."/>
            <person name="Birren B."/>
        </authorList>
    </citation>
    <scope>NUCLEOTIDE SEQUENCE</scope>
    <source>
        <strain evidence="2">R3-111a-1</strain>
    </source>
</reference>
<accession>J3PHS6</accession>
<feature type="chain" id="PRO_5015095419" evidence="1">
    <location>
        <begin position="19"/>
        <end position="149"/>
    </location>
</feature>
<name>J3PHS6_GAET3</name>
<dbReference type="EMBL" id="GL385404">
    <property type="protein sequence ID" value="EJT69438.1"/>
    <property type="molecule type" value="Genomic_DNA"/>
</dbReference>
<keyword evidence="4" id="KW-1185">Reference proteome</keyword>
<reference evidence="2" key="2">
    <citation type="submission" date="2010-07" db="EMBL/GenBank/DDBJ databases">
        <authorList>
            <consortium name="The Broad Institute Genome Sequencing Platform"/>
            <consortium name="Broad Institute Genome Sequencing Center for Infectious Disease"/>
            <person name="Ma L.-J."/>
            <person name="Dead R."/>
            <person name="Young S."/>
            <person name="Zeng Q."/>
            <person name="Koehrsen M."/>
            <person name="Alvarado L."/>
            <person name="Berlin A."/>
            <person name="Chapman S.B."/>
            <person name="Chen Z."/>
            <person name="Freedman E."/>
            <person name="Gellesch M."/>
            <person name="Goldberg J."/>
            <person name="Griggs A."/>
            <person name="Gujja S."/>
            <person name="Heilman E.R."/>
            <person name="Heiman D."/>
            <person name="Hepburn T."/>
            <person name="Howarth C."/>
            <person name="Jen D."/>
            <person name="Larson L."/>
            <person name="Mehta T."/>
            <person name="Neiman D."/>
            <person name="Pearson M."/>
            <person name="Roberts A."/>
            <person name="Saif S."/>
            <person name="Shea T."/>
            <person name="Shenoy N."/>
            <person name="Sisk P."/>
            <person name="Stolte C."/>
            <person name="Sykes S."/>
            <person name="Walk T."/>
            <person name="White J."/>
            <person name="Yandava C."/>
            <person name="Haas B."/>
            <person name="Nusbaum C."/>
            <person name="Birren B."/>
        </authorList>
    </citation>
    <scope>NUCLEOTIDE SEQUENCE</scope>
    <source>
        <strain evidence="2">R3-111a-1</strain>
    </source>
</reference>
<gene>
    <name evidence="3" type="primary">20353515</name>
    <name evidence="2" type="ORF">GGTG_13057</name>
</gene>
<feature type="signal peptide" evidence="1">
    <location>
        <begin position="1"/>
        <end position="18"/>
    </location>
</feature>
<dbReference type="RefSeq" id="XP_009229223.1">
    <property type="nucleotide sequence ID" value="XM_009230959.1"/>
</dbReference>
<dbReference type="Proteomes" id="UP000006039">
    <property type="component" value="Unassembled WGS sequence"/>
</dbReference>
<evidence type="ECO:0000313" key="4">
    <source>
        <dbReference type="Proteomes" id="UP000006039"/>
    </source>
</evidence>
<dbReference type="VEuPathDB" id="FungiDB:GGTG_13057"/>